<dbReference type="NCBIfam" id="TIGR00057">
    <property type="entry name" value="L-threonylcarbamoyladenylate synthase"/>
    <property type="match status" value="1"/>
</dbReference>
<comment type="caution">
    <text evidence="2">The sequence shown here is derived from an EMBL/GenBank/DDBJ whole genome shotgun (WGS) entry which is preliminary data.</text>
</comment>
<dbReference type="Pfam" id="PF01300">
    <property type="entry name" value="Sua5_yciO_yrdC"/>
    <property type="match status" value="1"/>
</dbReference>
<feature type="domain" description="YrdC-like" evidence="1">
    <location>
        <begin position="28"/>
        <end position="214"/>
    </location>
</feature>
<evidence type="ECO:0000259" key="1">
    <source>
        <dbReference type="PROSITE" id="PS51163"/>
    </source>
</evidence>
<dbReference type="PANTHER" id="PTHR42828">
    <property type="entry name" value="DHBP SYNTHASE RIBB-LIKE ALPHA/BETA DOMAIN-CONTAINING PROTEIN"/>
    <property type="match status" value="1"/>
</dbReference>
<protein>
    <submittedName>
        <fullName evidence="2">RNA binding protein</fullName>
    </submittedName>
</protein>
<dbReference type="PATRIC" id="fig|1403939.3.peg.636"/>
<feature type="non-terminal residue" evidence="2">
    <location>
        <position position="1"/>
    </location>
</feature>
<dbReference type="InterPro" id="IPR006070">
    <property type="entry name" value="Sua5-like_dom"/>
</dbReference>
<proteinExistence type="predicted"/>
<reference evidence="2 3" key="1">
    <citation type="submission" date="2013-12" db="EMBL/GenBank/DDBJ databases">
        <title>A Varibaculum cambriense genome reconstructed from a premature infant gut community with otherwise low bacterial novelty that shifts toward anaerobic metabolism during the third week of life.</title>
        <authorList>
            <person name="Brown C.T."/>
            <person name="Sharon I."/>
            <person name="Thomas B.C."/>
            <person name="Castelle C.J."/>
            <person name="Morowitz M.J."/>
            <person name="Banfield J.F."/>
        </authorList>
    </citation>
    <scope>NUCLEOTIDE SEQUENCE [LARGE SCALE GENOMIC DNA]</scope>
    <source>
        <strain evidence="3">DORA_12</strain>
    </source>
</reference>
<dbReference type="EMBL" id="AZLV01000433">
    <property type="protein sequence ID" value="ETJ05868.1"/>
    <property type="molecule type" value="Genomic_DNA"/>
</dbReference>
<dbReference type="Proteomes" id="UP000018852">
    <property type="component" value="Unassembled WGS sequence"/>
</dbReference>
<gene>
    <name evidence="2" type="ORF">Q605_AUC00433G0001</name>
</gene>
<dbReference type="PANTHER" id="PTHR42828:SF3">
    <property type="entry name" value="THREONYLCARBAMOYL-AMP SYNTHASE"/>
    <property type="match status" value="1"/>
</dbReference>
<organism evidence="2 3">
    <name type="scientific">Actinomyces urogenitalis DORA_12</name>
    <dbReference type="NCBI Taxonomy" id="1403939"/>
    <lineage>
        <taxon>Bacteria</taxon>
        <taxon>Bacillati</taxon>
        <taxon>Actinomycetota</taxon>
        <taxon>Actinomycetes</taxon>
        <taxon>Actinomycetales</taxon>
        <taxon>Actinomycetaceae</taxon>
        <taxon>Actinomyces</taxon>
    </lineage>
</organism>
<dbReference type="AlphaFoldDB" id="W1VIN5"/>
<dbReference type="PROSITE" id="PS51163">
    <property type="entry name" value="YRDC"/>
    <property type="match status" value="1"/>
</dbReference>
<dbReference type="GO" id="GO:0003725">
    <property type="term" value="F:double-stranded RNA binding"/>
    <property type="evidence" value="ECO:0007669"/>
    <property type="project" value="InterPro"/>
</dbReference>
<evidence type="ECO:0000313" key="2">
    <source>
        <dbReference type="EMBL" id="ETJ05868.1"/>
    </source>
</evidence>
<evidence type="ECO:0000313" key="3">
    <source>
        <dbReference type="Proteomes" id="UP000018852"/>
    </source>
</evidence>
<accession>W1VIN5</accession>
<dbReference type="SUPFAM" id="SSF55821">
    <property type="entry name" value="YrdC/RibB"/>
    <property type="match status" value="1"/>
</dbReference>
<dbReference type="Gene3D" id="3.90.870.10">
    <property type="entry name" value="DHBP synthase"/>
    <property type="match status" value="1"/>
</dbReference>
<name>W1VIN5_9ACTO</name>
<dbReference type="InterPro" id="IPR052532">
    <property type="entry name" value="SUA5_domain"/>
</dbReference>
<sequence length="219" mass="23796">VRPRGRRDLEHNRAMSRYIELHPVNPQARLVSKVVDTLHDGGLVAYPTDSGYALACAPGNKEGLDRIRAIRQLDDKHNFTFVCADFAQAGPLAIVGNNAFRLIKRLTPGPWTFILKGTKEVPRMTLNPKKHTLGVRIPDHAITQALVAGFGAPILSSTFIRPGNEEPETSGWEIEDALGHLIDVVIEGPVTSTEPTTVVDLTSDVPEVAREGAGDVSLL</sequence>
<dbReference type="InterPro" id="IPR017945">
    <property type="entry name" value="DHBP_synth_RibB-like_a/b_dom"/>
</dbReference>